<reference evidence="2 3" key="2">
    <citation type="journal article" date="2009" name="PLoS ONE">
        <title>An integrated genetic and cytogenetic map of the cucumber genome.</title>
        <authorList>
            <person name="Ren Y."/>
            <person name="Zhang Z."/>
            <person name="Liu J."/>
            <person name="Staub J.E."/>
            <person name="Han Y."/>
            <person name="Cheng Z."/>
            <person name="Li X."/>
            <person name="Lu J."/>
            <person name="Miao H."/>
            <person name="Kang H."/>
            <person name="Xie B."/>
            <person name="Gu X."/>
            <person name="Wang X."/>
            <person name="Du Y."/>
            <person name="Jin W."/>
            <person name="Huang S."/>
        </authorList>
    </citation>
    <scope>NUCLEOTIDE SEQUENCE [LARGE SCALE GENOMIC DNA]</scope>
    <source>
        <strain evidence="3">cv. 9930</strain>
    </source>
</reference>
<feature type="compositionally biased region" description="Low complexity" evidence="1">
    <location>
        <begin position="900"/>
        <end position="917"/>
    </location>
</feature>
<feature type="region of interest" description="Disordered" evidence="1">
    <location>
        <begin position="634"/>
        <end position="717"/>
    </location>
</feature>
<dbReference type="Proteomes" id="UP000029981">
    <property type="component" value="Chromosome 6"/>
</dbReference>
<reference evidence="2 3" key="3">
    <citation type="journal article" date="2010" name="BMC Genomics">
        <title>Transcriptome sequencing and comparative analysis of cucumber flowers with different sex types.</title>
        <authorList>
            <person name="Guo S."/>
            <person name="Zheng Y."/>
            <person name="Joung J.G."/>
            <person name="Liu S."/>
            <person name="Zhang Z."/>
            <person name="Crasta O.R."/>
            <person name="Sobral B.W."/>
            <person name="Xu Y."/>
            <person name="Huang S."/>
            <person name="Fei Z."/>
        </authorList>
    </citation>
    <scope>NUCLEOTIDE SEQUENCE [LARGE SCALE GENOMIC DNA]</scope>
    <source>
        <strain evidence="3">cv. 9930</strain>
    </source>
</reference>
<keyword evidence="3" id="KW-1185">Reference proteome</keyword>
<feature type="compositionally biased region" description="Polar residues" evidence="1">
    <location>
        <begin position="169"/>
        <end position="178"/>
    </location>
</feature>
<feature type="compositionally biased region" description="Polar residues" evidence="1">
    <location>
        <begin position="729"/>
        <end position="743"/>
    </location>
</feature>
<reference evidence="2 3" key="4">
    <citation type="journal article" date="2011" name="BMC Genomics">
        <title>RNA-Seq improves annotation of protein-coding genes in the cucumber genome.</title>
        <authorList>
            <person name="Li Z."/>
            <person name="Zhang Z."/>
            <person name="Yan P."/>
            <person name="Huang S."/>
            <person name="Fei Z."/>
            <person name="Lin K."/>
        </authorList>
    </citation>
    <scope>NUCLEOTIDE SEQUENCE [LARGE SCALE GENOMIC DNA]</scope>
    <source>
        <strain evidence="3">cv. 9930</strain>
    </source>
</reference>
<feature type="region of interest" description="Disordered" evidence="1">
    <location>
        <begin position="1170"/>
        <end position="1291"/>
    </location>
</feature>
<feature type="compositionally biased region" description="Basic and acidic residues" evidence="1">
    <location>
        <begin position="86"/>
        <end position="97"/>
    </location>
</feature>
<dbReference type="STRING" id="3659.A0A0A0K9E4"/>
<gene>
    <name evidence="2" type="ORF">Csa_6G046360</name>
</gene>
<feature type="compositionally biased region" description="Low complexity" evidence="1">
    <location>
        <begin position="846"/>
        <end position="883"/>
    </location>
</feature>
<dbReference type="OrthoDB" id="653468at2759"/>
<sequence length="1291" mass="134707">MATEREDVQYEGGRGGKFQKRPIRRSHTTPYDRPPTALRNSAAKGWLSNLVDPAHKLINSTAHWLFSTVFRKRLPPPPPSFPLSREANDEMEHRNQEEVAADPSGTQEGTNIGFVPSINSNNTQGLSDLEKILNEKTFSRFEIDRLTELLKSRVADVPRGVESRKFEQVPSTPVTSHGIQEGSPKLPTQSQDGVSPHMATTHVVTANVLDEDVASPAEIAKAYMGSRPPKATPLSMAGNPLKSSTLSLVPRSPGNFDVVENGFVTPRSRGRSALYSMARVPYSRVRATPSIKNSIATADAYRSTTPSSSQSAWEQGRLLGSKQGALKRRNSVLDDDMGSVGPIRRTRQKSNHLFSTSLGLPSSSTSIRASGIGSETARHLQSTKVHPFSSNGGKPLYSNEIQRNFSKMTAESKNAMTPSSSFPQIPLRSSEMASKILEQLDKLTPPKEKSSELKLLSVRNNSPMKLSPSMLHGPALRSLEDVDSAKYLENVEGIRSNDARDLTSQKNDKFEESSPSKFNVPNDKSISTGDGVGSSVSTKDAGSGSGMQVSFVGPSIQTKCAFQMSAHEDFVDMDEEGFSNGPVADKSFEMQGKVDDSLVSVSKPKNTEVITVDKSKASIEAKPFVVSVMNKINDQGKSDVPSTTEKSPIFSFPTASSPSITANVKGTESSLRPEKVASPELPKAATAPIFGFGEKSPSQKEAGSHPPTFAFGSKATTTNEQNTIHVVTSEANVEPTQQASPPTTFKFGDKASFPIPANAATENGNKSAGSLFKFASPLVNEKEGANVGGSASVFKAENSSSSIPSFGVPKESISEKAGDKSSSPGLIFGTSGNFFSSSVSTSTSTPTPSLFSFSTPSTNSNLNNGSLVSTTPSTLPTPATTFSNNVTSQNSSVKPSFSAATSNSEPVSSTSPPTSSPMPSFSAAPIFKFGSSSVPSTSAPALSAPSVVGSVETKTKPETTFGNLSGFPASDTSAVKVASTGNSVFQFGAASTTSDANKGPANSTFAQNNIPAFGAPVSFSSSGLALSTQSTPALQFSSSSTSFGLTRNTGLASGSSLFGSSAPASNPFTSGATFGLASSSSSASNSVSSSAGTSSSFFNWQPSSTPSFSTGFSSTPSGGFSFGLSSSSSASNSAPMVFGSSSTGAPSASMFSFTSAASATTSQPAFGNSNNAFTFGSTPPANNNEQASMEDSMAEDTIQTASPMPSFGQQPLTPPPSSGFMFGSTAPSPLGANPFQFSGSQQNLPQNPSPFQASGSLDFNASAGGSFSLGAGGGDKSNRKYVKVKSKSRKK</sequence>
<feature type="compositionally biased region" description="Polar residues" evidence="1">
    <location>
        <begin position="634"/>
        <end position="646"/>
    </location>
</feature>
<evidence type="ECO:0000313" key="3">
    <source>
        <dbReference type="Proteomes" id="UP000029981"/>
    </source>
</evidence>
<evidence type="ECO:0000256" key="1">
    <source>
        <dbReference type="SAM" id="MobiDB-lite"/>
    </source>
</evidence>
<name>A0A0A0K9E4_CUCSA</name>
<feature type="compositionally biased region" description="Polar residues" evidence="1">
    <location>
        <begin position="515"/>
        <end position="524"/>
    </location>
</feature>
<dbReference type="OMA" id="PMFGNSA"/>
<feature type="region of interest" description="Disordered" evidence="1">
    <location>
        <begin position="846"/>
        <end position="917"/>
    </location>
</feature>
<feature type="compositionally biased region" description="Polar residues" evidence="1">
    <location>
        <begin position="1170"/>
        <end position="1189"/>
    </location>
</feature>
<feature type="region of interest" description="Disordered" evidence="1">
    <location>
        <begin position="795"/>
        <end position="824"/>
    </location>
</feature>
<feature type="compositionally biased region" description="Low complexity" evidence="1">
    <location>
        <begin position="525"/>
        <end position="538"/>
    </location>
</feature>
<feature type="compositionally biased region" description="Polar residues" evidence="1">
    <location>
        <begin position="1235"/>
        <end position="1259"/>
    </location>
</feature>
<feature type="region of interest" description="Disordered" evidence="1">
    <location>
        <begin position="1"/>
        <end position="38"/>
    </location>
</feature>
<protein>
    <recommendedName>
        <fullName evidence="4">Nuclear pore complex protein NUP1</fullName>
    </recommendedName>
</protein>
<evidence type="ECO:0000313" key="2">
    <source>
        <dbReference type="EMBL" id="KGN46058.1"/>
    </source>
</evidence>
<dbReference type="GO" id="GO:0016973">
    <property type="term" value="P:poly(A)+ mRNA export from nucleus"/>
    <property type="evidence" value="ECO:0000318"/>
    <property type="project" value="GO_Central"/>
</dbReference>
<reference evidence="2 3" key="1">
    <citation type="journal article" date="2009" name="Nat. Genet.">
        <title>The genome of the cucumber, Cucumis sativus L.</title>
        <authorList>
            <person name="Huang S."/>
            <person name="Li R."/>
            <person name="Zhang Z."/>
            <person name="Li L."/>
            <person name="Gu X."/>
            <person name="Fan W."/>
            <person name="Lucas W.J."/>
            <person name="Wang X."/>
            <person name="Xie B."/>
            <person name="Ni P."/>
            <person name="Ren Y."/>
            <person name="Zhu H."/>
            <person name="Li J."/>
            <person name="Lin K."/>
            <person name="Jin W."/>
            <person name="Fei Z."/>
            <person name="Li G."/>
            <person name="Staub J."/>
            <person name="Kilian A."/>
            <person name="van der Vossen E.A."/>
            <person name="Wu Y."/>
            <person name="Guo J."/>
            <person name="He J."/>
            <person name="Jia Z."/>
            <person name="Ren Y."/>
            <person name="Tian G."/>
            <person name="Lu Y."/>
            <person name="Ruan J."/>
            <person name="Qian W."/>
            <person name="Wang M."/>
            <person name="Huang Q."/>
            <person name="Li B."/>
            <person name="Xuan Z."/>
            <person name="Cao J."/>
            <person name="Asan"/>
            <person name="Wu Z."/>
            <person name="Zhang J."/>
            <person name="Cai Q."/>
            <person name="Bai Y."/>
            <person name="Zhao B."/>
            <person name="Han Y."/>
            <person name="Li Y."/>
            <person name="Li X."/>
            <person name="Wang S."/>
            <person name="Shi Q."/>
            <person name="Liu S."/>
            <person name="Cho W.K."/>
            <person name="Kim J.Y."/>
            <person name="Xu Y."/>
            <person name="Heller-Uszynska K."/>
            <person name="Miao H."/>
            <person name="Cheng Z."/>
            <person name="Zhang S."/>
            <person name="Wu J."/>
            <person name="Yang Y."/>
            <person name="Kang H."/>
            <person name="Li M."/>
            <person name="Liang H."/>
            <person name="Ren X."/>
            <person name="Shi Z."/>
            <person name="Wen M."/>
            <person name="Jian M."/>
            <person name="Yang H."/>
            <person name="Zhang G."/>
            <person name="Yang Z."/>
            <person name="Chen R."/>
            <person name="Liu S."/>
            <person name="Li J."/>
            <person name="Ma L."/>
            <person name="Liu H."/>
            <person name="Zhou Y."/>
            <person name="Zhao J."/>
            <person name="Fang X."/>
            <person name="Li G."/>
            <person name="Fang L."/>
            <person name="Li Y."/>
            <person name="Liu D."/>
            <person name="Zheng H."/>
            <person name="Zhang Y."/>
            <person name="Qin N."/>
            <person name="Li Z."/>
            <person name="Yang G."/>
            <person name="Yang S."/>
            <person name="Bolund L."/>
            <person name="Kristiansen K."/>
            <person name="Zheng H."/>
            <person name="Li S."/>
            <person name="Zhang X."/>
            <person name="Yang H."/>
            <person name="Wang J."/>
            <person name="Sun R."/>
            <person name="Zhang B."/>
            <person name="Jiang S."/>
            <person name="Wang J."/>
            <person name="Du Y."/>
            <person name="Li S."/>
        </authorList>
    </citation>
    <scope>NUCLEOTIDE SEQUENCE [LARGE SCALE GENOMIC DNA]</scope>
    <source>
        <strain evidence="3">cv. 9930</strain>
    </source>
</reference>
<feature type="region of interest" description="Disordered" evidence="1">
    <location>
        <begin position="498"/>
        <end position="546"/>
    </location>
</feature>
<feature type="compositionally biased region" description="Basic and acidic residues" evidence="1">
    <location>
        <begin position="498"/>
        <end position="514"/>
    </location>
</feature>
<organism evidence="2 3">
    <name type="scientific">Cucumis sativus</name>
    <name type="common">Cucumber</name>
    <dbReference type="NCBI Taxonomy" id="3659"/>
    <lineage>
        <taxon>Eukaryota</taxon>
        <taxon>Viridiplantae</taxon>
        <taxon>Streptophyta</taxon>
        <taxon>Embryophyta</taxon>
        <taxon>Tracheophyta</taxon>
        <taxon>Spermatophyta</taxon>
        <taxon>Magnoliopsida</taxon>
        <taxon>eudicotyledons</taxon>
        <taxon>Gunneridae</taxon>
        <taxon>Pentapetalae</taxon>
        <taxon>rosids</taxon>
        <taxon>fabids</taxon>
        <taxon>Cucurbitales</taxon>
        <taxon>Cucurbitaceae</taxon>
        <taxon>Benincaseae</taxon>
        <taxon>Cucumis</taxon>
    </lineage>
</organism>
<dbReference type="GO" id="GO:0071763">
    <property type="term" value="P:nuclear membrane organization"/>
    <property type="evidence" value="ECO:0000318"/>
    <property type="project" value="GO_Central"/>
</dbReference>
<dbReference type="PANTHER" id="PTHR33416">
    <property type="entry name" value="NUCLEAR PORE COMPLEX PROTEIN NUP1"/>
    <property type="match status" value="1"/>
</dbReference>
<feature type="region of interest" description="Disordered" evidence="1">
    <location>
        <begin position="165"/>
        <end position="195"/>
    </location>
</feature>
<feature type="region of interest" description="Disordered" evidence="1">
    <location>
        <begin position="77"/>
        <end position="108"/>
    </location>
</feature>
<feature type="compositionally biased region" description="Polar residues" evidence="1">
    <location>
        <begin position="1197"/>
        <end position="1211"/>
    </location>
</feature>
<feature type="region of interest" description="Disordered" evidence="1">
    <location>
        <begin position="729"/>
        <end position="750"/>
    </location>
</feature>
<dbReference type="PANTHER" id="PTHR33416:SF20">
    <property type="entry name" value="NUCLEAR PORE COMPLEX PROTEIN NUP1"/>
    <property type="match status" value="1"/>
</dbReference>
<dbReference type="eggNOG" id="KOG0845">
    <property type="taxonomic scope" value="Eukaryota"/>
</dbReference>
<feature type="compositionally biased region" description="Basic residues" evidence="1">
    <location>
        <begin position="17"/>
        <end position="27"/>
    </location>
</feature>
<feature type="compositionally biased region" description="Basic residues" evidence="1">
    <location>
        <begin position="1279"/>
        <end position="1291"/>
    </location>
</feature>
<accession>A0A0A0K9E4</accession>
<dbReference type="GO" id="GO:0005635">
    <property type="term" value="C:nuclear envelope"/>
    <property type="evidence" value="ECO:0000318"/>
    <property type="project" value="GO_Central"/>
</dbReference>
<proteinExistence type="predicted"/>
<dbReference type="Gramene" id="KGN46058">
    <property type="protein sequence ID" value="KGN46058"/>
    <property type="gene ID" value="Csa_6G046360"/>
</dbReference>
<dbReference type="EMBL" id="CM002927">
    <property type="protein sequence ID" value="KGN46058.1"/>
    <property type="molecule type" value="Genomic_DNA"/>
</dbReference>
<feature type="compositionally biased region" description="Polar residues" evidence="1">
    <location>
        <begin position="884"/>
        <end position="899"/>
    </location>
</feature>
<evidence type="ECO:0008006" key="4">
    <source>
        <dbReference type="Google" id="ProtNLM"/>
    </source>
</evidence>
<dbReference type="KEGG" id="csv:101210179"/>
<feature type="compositionally biased region" description="Polar residues" evidence="1">
    <location>
        <begin position="653"/>
        <end position="670"/>
    </location>
</feature>